<evidence type="ECO:0000256" key="1">
    <source>
        <dbReference type="SAM" id="MobiDB-lite"/>
    </source>
</evidence>
<proteinExistence type="predicted"/>
<dbReference type="KEGG" id="fax:FUAX_30210"/>
<evidence type="ECO:0000313" key="2">
    <source>
        <dbReference type="EMBL" id="BDD10589.1"/>
    </source>
</evidence>
<feature type="region of interest" description="Disordered" evidence="1">
    <location>
        <begin position="841"/>
        <end position="875"/>
    </location>
</feature>
<reference evidence="2 3" key="1">
    <citation type="submission" date="2021-12" db="EMBL/GenBank/DDBJ databases">
        <title>Genome sequencing of bacteria with rrn-lacking chromosome and rrn-plasmid.</title>
        <authorList>
            <person name="Anda M."/>
            <person name="Iwasaki W."/>
        </authorList>
    </citation>
    <scope>NUCLEOTIDE SEQUENCE [LARGE SCALE GENOMIC DNA]</scope>
    <source>
        <strain evidence="2 3">DSM 100852</strain>
    </source>
</reference>
<protein>
    <submittedName>
        <fullName evidence="2">Uncharacterized protein</fullName>
    </submittedName>
</protein>
<dbReference type="Proteomes" id="UP001348817">
    <property type="component" value="Chromosome"/>
</dbReference>
<gene>
    <name evidence="2" type="ORF">FUAX_30210</name>
</gene>
<sequence length="1435" mass="161227">MFARKRRHPRYRTPEKTSPPTAGTVAQCLMPSDTFAKRMPVVCPVEEERIFRRILFRIQDYERYLEVYAKIIAEATTDELPPIIMEDNLMHRMACLHEIERLIYAYNKIRPIREGQRFLDREHELLFDLMAELNQSWTDLFKDFKGTAFPSNRKRGRELDNPELKDISGSSWWMNLDSTGPIVIKSTDETSSGAEIPEGAEAIKGKIWRIGATASGFRMLANLHQSLRTSNRTLIIYPSSKKSEDKHPSDLTGKILKTARRDVRLSPAFSLSVDPEDAGYTVPVEQTGSWWNKKSLHTLAPTYLDLAMLLQEAWLGVALNPPNVQPNALYNQMRRELGLPPALSGPVPNPVRKLPLRPLRKPTENLEEVFVLLPSESEIPENIEESAKTPDPLASLTPKSIAHEHEDRRPFMAPTSTAPIPWASPACGWGSDDSRSKAQEALLAEYFSFPETDFSRPNTHSIHRPTQGGCADVYFVSFGDQPSMVLKCLKQTRMSEETEKELFTSGMIRMLGKNVTAPQGRLLHSLSPEMDSFTKALAPPGLTPTTGGSLGALQHQLNEIRFQKDPYTAILWERCPGMTPEEIALSGKDTECQEALADESKRINLDRSKYEHLEPLFQHDGFLEALGETYLYDLLLGNHDRLSTFFHVGNMLFDKTTGTLHAIDQASNLWGLNTALNAILRTTPNEKQERLNLTGYYKSPLRNQCNSPYTTHEEMMTVMTKLEGIILDQIRTFIRLFTQDHTQPIHLIDRIFNLEPLRENVHPNTVPLKIGFAEALVRLPSHADKIALMTGMRYRNFQTEARYFLGLLTKTIRIVEAENLTAFKEKITELRAIIAGKPLPYLPDPAEDPTSPLPSPLPREIEKPPPLVVPEPSLEPEKDAGAVPLASPFEADDLYPGGFLRGGKNLEPLRLYRRYFYRGDRKELSEEHNRLLDLSLECAKEVTLRAEHLLGRGPESPYSRQLAETLGLHVAMVVTGLKDGFGTECGIRPELIKQTVAVFNQKAGAELLECVSGHGHTWALTTRDEQELEEIKEKIGSENLPYDDLCFWLGYPPVMQSSISRLSQTDGMDIRLYVHDKSKDPLGYVGGLEFDSMVSDVSEAFLLEQKDLRAKAEGLANLIGPEKFVSVGFRPASKANPDFEFSQKVYNREALRDAPPPYWPSEEGMIVPAPDPLKHFGPTTAVSKSVMDGFLTDGPTLHSKYVFRGNQESLSPEQQRTVKLCFDSASEGVKAAAPPESPLSLHSMKSVLAGQMALVALGSRKAYFDDSGSHSKNEALLHAVKHYNSQDESAPLWTPDTPKRQPWLIKDSEDEQTAKFKKQSQEAGMNDSDLANWLGYPDVSAVGFKDVRDKTGMSIHIHAHHFYILDRALRSHDNHYMGMFCDAGDIFAGKQKEIFARAEMLANALGPYYLVTVDFSLAPEAQPYFTFRDGIVAPN</sequence>
<keyword evidence="3" id="KW-1185">Reference proteome</keyword>
<feature type="region of interest" description="Disordered" evidence="1">
    <location>
        <begin position="1"/>
        <end position="23"/>
    </location>
</feature>
<feature type="compositionally biased region" description="Basic residues" evidence="1">
    <location>
        <begin position="1"/>
        <end position="11"/>
    </location>
</feature>
<organism evidence="2 3">
    <name type="scientific">Fulvitalea axinellae</name>
    <dbReference type="NCBI Taxonomy" id="1182444"/>
    <lineage>
        <taxon>Bacteria</taxon>
        <taxon>Pseudomonadati</taxon>
        <taxon>Bacteroidota</taxon>
        <taxon>Cytophagia</taxon>
        <taxon>Cytophagales</taxon>
        <taxon>Persicobacteraceae</taxon>
        <taxon>Fulvitalea</taxon>
    </lineage>
</organism>
<name>A0AAU9CEK6_9BACT</name>
<dbReference type="EMBL" id="AP025314">
    <property type="protein sequence ID" value="BDD10589.1"/>
    <property type="molecule type" value="Genomic_DNA"/>
</dbReference>
<accession>A0AAU9CEK6</accession>
<dbReference type="RefSeq" id="WP_338392133.1">
    <property type="nucleotide sequence ID" value="NZ_AP025314.1"/>
</dbReference>
<evidence type="ECO:0000313" key="3">
    <source>
        <dbReference type="Proteomes" id="UP001348817"/>
    </source>
</evidence>